<dbReference type="PANTHER" id="PTHR26312:SF87">
    <property type="entry name" value="TETRATRICOPEPTIDE REPEAT PROTEIN 5"/>
    <property type="match status" value="1"/>
</dbReference>
<dbReference type="Pfam" id="PF13181">
    <property type="entry name" value="TPR_8"/>
    <property type="match status" value="1"/>
</dbReference>
<feature type="region of interest" description="Disordered" evidence="2">
    <location>
        <begin position="337"/>
        <end position="386"/>
    </location>
</feature>
<keyword evidence="1" id="KW-0802">TPR repeat</keyword>
<dbReference type="PANTHER" id="PTHR26312">
    <property type="entry name" value="TETRATRICOPEPTIDE REPEAT PROTEIN 5"/>
    <property type="match status" value="1"/>
</dbReference>
<evidence type="ECO:0000256" key="1">
    <source>
        <dbReference type="PROSITE-ProRule" id="PRU00339"/>
    </source>
</evidence>
<evidence type="ECO:0000313" key="3">
    <source>
        <dbReference type="EMBL" id="ETO26039.1"/>
    </source>
</evidence>
<sequence length="492" mass="56348">MKHKIGFFKTKYIKLHETQKLVDHFLKRIVKMQTHIQMLQEPSQMKLTDVPRGTSVSSLSTSFIEEVGGRRPSAIIRPEETENNTFSTKIVDGIRKQQQKDEELDALYAEAVTLRKNGEYEKSLQLFEQLSQYCGGKMAAYHNQFGILLQHLAMKCAASLPTSTNPNKKQQQQREKDVFLGRAEQQFQKAISIEPMNYIYLANYADLLRVMNRPQYAADYYQKALQLNPSHPITNNNYAYLLHMYLKQHAKACEYYKKCLEFNDHDVIVATNYALCLKELKEYDQALIILSCCCCPIFLICIEHKANIALQQFTDEPMAKQLQQDIINAKIKAMESSQSKSNVNNESNAFENIPNRTHRIENVPELSKESVKQFGMPSKSNGPMIGGPLTSTYPNMNMNTNMNMNMNTNMNTNMNMNMHMRTINGNINGNINGGMNRGRIQRGMENDLVRGTVETNEYMPGFGQPVSMPIGYGKDQMMGGPRGGIYKYMYRY</sequence>
<name>X6NJY9_RETFI</name>
<dbReference type="InterPro" id="IPR011990">
    <property type="entry name" value="TPR-like_helical_dom_sf"/>
</dbReference>
<keyword evidence="4" id="KW-1185">Reference proteome</keyword>
<organism evidence="3 4">
    <name type="scientific">Reticulomyxa filosa</name>
    <dbReference type="NCBI Taxonomy" id="46433"/>
    <lineage>
        <taxon>Eukaryota</taxon>
        <taxon>Sar</taxon>
        <taxon>Rhizaria</taxon>
        <taxon>Retaria</taxon>
        <taxon>Foraminifera</taxon>
        <taxon>Monothalamids</taxon>
        <taxon>Reticulomyxidae</taxon>
        <taxon>Reticulomyxa</taxon>
    </lineage>
</organism>
<feature type="non-terminal residue" evidence="3">
    <location>
        <position position="492"/>
    </location>
</feature>
<dbReference type="InterPro" id="IPR019734">
    <property type="entry name" value="TPR_rpt"/>
</dbReference>
<dbReference type="OrthoDB" id="1926212at2759"/>
<feature type="compositionally biased region" description="Basic and acidic residues" evidence="2">
    <location>
        <begin position="358"/>
        <end position="371"/>
    </location>
</feature>
<dbReference type="SUPFAM" id="SSF48452">
    <property type="entry name" value="TPR-like"/>
    <property type="match status" value="1"/>
</dbReference>
<accession>X6NJY9</accession>
<evidence type="ECO:0000313" key="4">
    <source>
        <dbReference type="Proteomes" id="UP000023152"/>
    </source>
</evidence>
<dbReference type="EMBL" id="ASPP01008128">
    <property type="protein sequence ID" value="ETO26039.1"/>
    <property type="molecule type" value="Genomic_DNA"/>
</dbReference>
<dbReference type="AlphaFoldDB" id="X6NJY9"/>
<protein>
    <submittedName>
        <fullName evidence="3">Uncharacterized protein</fullName>
    </submittedName>
</protein>
<gene>
    <name evidence="3" type="ORF">RFI_11100</name>
</gene>
<feature type="compositionally biased region" description="Polar residues" evidence="2">
    <location>
        <begin position="337"/>
        <end position="350"/>
    </location>
</feature>
<reference evidence="3 4" key="1">
    <citation type="journal article" date="2013" name="Curr. Biol.">
        <title>The Genome of the Foraminiferan Reticulomyxa filosa.</title>
        <authorList>
            <person name="Glockner G."/>
            <person name="Hulsmann N."/>
            <person name="Schleicher M."/>
            <person name="Noegel A.A."/>
            <person name="Eichinger L."/>
            <person name="Gallinger C."/>
            <person name="Pawlowski J."/>
            <person name="Sierra R."/>
            <person name="Euteneuer U."/>
            <person name="Pillet L."/>
            <person name="Moustafa A."/>
            <person name="Platzer M."/>
            <person name="Groth M."/>
            <person name="Szafranski K."/>
            <person name="Schliwa M."/>
        </authorList>
    </citation>
    <scope>NUCLEOTIDE SEQUENCE [LARGE SCALE GENOMIC DNA]</scope>
</reference>
<evidence type="ECO:0000256" key="2">
    <source>
        <dbReference type="SAM" id="MobiDB-lite"/>
    </source>
</evidence>
<dbReference type="PROSITE" id="PS50005">
    <property type="entry name" value="TPR"/>
    <property type="match status" value="1"/>
</dbReference>
<comment type="caution">
    <text evidence="3">The sequence shown here is derived from an EMBL/GenBank/DDBJ whole genome shotgun (WGS) entry which is preliminary data.</text>
</comment>
<dbReference type="SMART" id="SM00028">
    <property type="entry name" value="TPR"/>
    <property type="match status" value="3"/>
</dbReference>
<dbReference type="Proteomes" id="UP000023152">
    <property type="component" value="Unassembled WGS sequence"/>
</dbReference>
<proteinExistence type="predicted"/>
<feature type="repeat" description="TPR" evidence="1">
    <location>
        <begin position="198"/>
        <end position="231"/>
    </location>
</feature>
<dbReference type="Gene3D" id="1.25.40.10">
    <property type="entry name" value="Tetratricopeptide repeat domain"/>
    <property type="match status" value="1"/>
</dbReference>